<organism evidence="1">
    <name type="scientific">Opuntia streptacantha</name>
    <name type="common">Prickly pear cactus</name>
    <name type="synonym">Opuntia cardona</name>
    <dbReference type="NCBI Taxonomy" id="393608"/>
    <lineage>
        <taxon>Eukaryota</taxon>
        <taxon>Viridiplantae</taxon>
        <taxon>Streptophyta</taxon>
        <taxon>Embryophyta</taxon>
        <taxon>Tracheophyta</taxon>
        <taxon>Spermatophyta</taxon>
        <taxon>Magnoliopsida</taxon>
        <taxon>eudicotyledons</taxon>
        <taxon>Gunneridae</taxon>
        <taxon>Pentapetalae</taxon>
        <taxon>Caryophyllales</taxon>
        <taxon>Cactineae</taxon>
        <taxon>Cactaceae</taxon>
        <taxon>Opuntioideae</taxon>
        <taxon>Opuntia</taxon>
    </lineage>
</organism>
<proteinExistence type="predicted"/>
<protein>
    <submittedName>
        <fullName evidence="1">Uncharacterized protein</fullName>
    </submittedName>
</protein>
<reference evidence="1" key="1">
    <citation type="journal article" date="2013" name="J. Plant Res.">
        <title>Effect of fungi and light on seed germination of three Opuntia species from semiarid lands of central Mexico.</title>
        <authorList>
            <person name="Delgado-Sanchez P."/>
            <person name="Jimenez-Bremont J.F."/>
            <person name="Guerrero-Gonzalez Mde L."/>
            <person name="Flores J."/>
        </authorList>
    </citation>
    <scope>NUCLEOTIDE SEQUENCE</scope>
    <source>
        <tissue evidence="1">Cladode</tissue>
    </source>
</reference>
<accession>A0A7C9AUC7</accession>
<name>A0A7C9AUC7_OPUST</name>
<evidence type="ECO:0000313" key="1">
    <source>
        <dbReference type="EMBL" id="MBA4676892.1"/>
    </source>
</evidence>
<reference evidence="1" key="2">
    <citation type="submission" date="2020-07" db="EMBL/GenBank/DDBJ databases">
        <authorList>
            <person name="Vera ALvarez R."/>
            <person name="Arias-Moreno D.M."/>
            <person name="Jimenez-Jacinto V."/>
            <person name="Jimenez-Bremont J.F."/>
            <person name="Swaminathan K."/>
            <person name="Moose S.P."/>
            <person name="Guerrero-Gonzalez M.L."/>
            <person name="Marino-Ramirez L."/>
            <person name="Landsman D."/>
            <person name="Rodriguez-Kessler M."/>
            <person name="Delgado-Sanchez P."/>
        </authorList>
    </citation>
    <scope>NUCLEOTIDE SEQUENCE</scope>
    <source>
        <tissue evidence="1">Cladode</tissue>
    </source>
</reference>
<dbReference type="EMBL" id="GISG01273030">
    <property type="protein sequence ID" value="MBA4676892.1"/>
    <property type="molecule type" value="Transcribed_RNA"/>
</dbReference>
<sequence length="119" mass="13876">MSYPSQRKNKIRLLNFGQICIRLASLMWQIDGQTHDKNVKAPEEFYLVVSRTYTALGRPLFLPPKRDDDRPWDMSMICKRQYAAGHVCDVAFRFSFVEGPEALYPLCGPPKKKKKKKRL</sequence>
<dbReference type="EMBL" id="GISG01273032">
    <property type="protein sequence ID" value="MBA4676894.1"/>
    <property type="molecule type" value="Transcribed_RNA"/>
</dbReference>
<dbReference type="AlphaFoldDB" id="A0A7C9AUC7"/>